<accession>A0A0B5BAY8</accession>
<proteinExistence type="predicted"/>
<dbReference type="KEGG" id="gpi:GPICK_11710"/>
<protein>
    <submittedName>
        <fullName evidence="2">Uncharacterized protein</fullName>
    </submittedName>
</protein>
<organism evidence="2 3">
    <name type="scientific">Geobacter pickeringii</name>
    <dbReference type="NCBI Taxonomy" id="345632"/>
    <lineage>
        <taxon>Bacteria</taxon>
        <taxon>Pseudomonadati</taxon>
        <taxon>Thermodesulfobacteriota</taxon>
        <taxon>Desulfuromonadia</taxon>
        <taxon>Geobacterales</taxon>
        <taxon>Geobacteraceae</taxon>
        <taxon>Geobacter</taxon>
    </lineage>
</organism>
<evidence type="ECO:0000313" key="3">
    <source>
        <dbReference type="Proteomes" id="UP000057609"/>
    </source>
</evidence>
<reference evidence="2 3" key="1">
    <citation type="journal article" date="2015" name="Genome Announc.">
        <title>Complete Genome of Geobacter pickeringii G13T, a Metal-Reducing Isolate from Sedimentary Kaolin Deposits.</title>
        <authorList>
            <person name="Badalamenti J.P."/>
            <person name="Bond D.R."/>
        </authorList>
    </citation>
    <scope>NUCLEOTIDE SEQUENCE [LARGE SCALE GENOMIC DNA]</scope>
    <source>
        <strain evidence="2 3">G13</strain>
    </source>
</reference>
<feature type="region of interest" description="Disordered" evidence="1">
    <location>
        <begin position="36"/>
        <end position="70"/>
    </location>
</feature>
<dbReference type="STRING" id="345632.GPICK_11710"/>
<dbReference type="HOGENOM" id="CLU_2355709_0_0_7"/>
<evidence type="ECO:0000256" key="1">
    <source>
        <dbReference type="SAM" id="MobiDB-lite"/>
    </source>
</evidence>
<gene>
    <name evidence="2" type="ORF">GPICK_11710</name>
</gene>
<evidence type="ECO:0000313" key="2">
    <source>
        <dbReference type="EMBL" id="AJE03928.1"/>
    </source>
</evidence>
<name>A0A0B5BAY8_9BACT</name>
<dbReference type="AlphaFoldDB" id="A0A0B5BAY8"/>
<dbReference type="Proteomes" id="UP000057609">
    <property type="component" value="Chromosome"/>
</dbReference>
<dbReference type="EMBL" id="CP009788">
    <property type="protein sequence ID" value="AJE03928.1"/>
    <property type="molecule type" value="Genomic_DNA"/>
</dbReference>
<keyword evidence="3" id="KW-1185">Reference proteome</keyword>
<sequence>MFVSAIAALVIVQGAKAPALSTVSKPMPRPRAVIEAQAKSSEEGGSPIDGMVGGVCRAVPEDDGPTGTISLRERSTGWQAILCRFSPSRAPPSPLC</sequence>